<dbReference type="PANTHER" id="PTHR46203">
    <property type="entry name" value="PROBABLE PEPTIDE CHAIN RELEASE FACTOR C12ORF65"/>
    <property type="match status" value="1"/>
</dbReference>
<reference evidence="8 9" key="1">
    <citation type="journal article" date="2015" name="Plant Cell">
        <title>Oil accumulation by the oleaginous diatom Fistulifera solaris as revealed by the genome and transcriptome.</title>
        <authorList>
            <person name="Tanaka T."/>
            <person name="Maeda Y."/>
            <person name="Veluchamy A."/>
            <person name="Tanaka M."/>
            <person name="Abida H."/>
            <person name="Marechal E."/>
            <person name="Bowler C."/>
            <person name="Muto M."/>
            <person name="Sunaga Y."/>
            <person name="Tanaka M."/>
            <person name="Yoshino T."/>
            <person name="Taniguchi T."/>
            <person name="Fukuda Y."/>
            <person name="Nemoto M."/>
            <person name="Matsumoto M."/>
            <person name="Wong P.S."/>
            <person name="Aburatani S."/>
            <person name="Fujibuchi W."/>
        </authorList>
    </citation>
    <scope>NUCLEOTIDE SEQUENCE [LARGE SCALE GENOMIC DNA]</scope>
    <source>
        <strain evidence="8 9">JPCC DA0580</strain>
    </source>
</reference>
<dbReference type="Pfam" id="PF04457">
    <property type="entry name" value="MJ1316"/>
    <property type="match status" value="1"/>
</dbReference>
<feature type="domain" description="MJ1316 RNA cyclic group end recognition" evidence="7">
    <location>
        <begin position="74"/>
        <end position="147"/>
    </location>
</feature>
<evidence type="ECO:0000256" key="1">
    <source>
        <dbReference type="ARBA" id="ARBA00004173"/>
    </source>
</evidence>
<dbReference type="SUPFAM" id="SSF75620">
    <property type="entry name" value="Release factor"/>
    <property type="match status" value="1"/>
</dbReference>
<comment type="similarity">
    <text evidence="2">Belongs to the prokaryotic/mitochondrial release factor family.</text>
</comment>
<keyword evidence="3" id="KW-0809">Transit peptide</keyword>
<comment type="caution">
    <text evidence="8">The sequence shown here is derived from an EMBL/GenBank/DDBJ whole genome shotgun (WGS) entry which is preliminary data.</text>
</comment>
<evidence type="ECO:0000256" key="4">
    <source>
        <dbReference type="ARBA" id="ARBA00023128"/>
    </source>
</evidence>
<evidence type="ECO:0008006" key="10">
    <source>
        <dbReference type="Google" id="ProtNLM"/>
    </source>
</evidence>
<protein>
    <recommendedName>
        <fullName evidence="10">Prokaryotic-type class I peptide chain release factors domain-containing protein</fullName>
    </recommendedName>
</protein>
<dbReference type="Pfam" id="PF00472">
    <property type="entry name" value="RF-1"/>
    <property type="match status" value="1"/>
</dbReference>
<gene>
    <name evidence="8" type="ORF">FisN_6Hh386</name>
</gene>
<dbReference type="Proteomes" id="UP000198406">
    <property type="component" value="Unassembled WGS sequence"/>
</dbReference>
<feature type="domain" description="Prokaryotic-type class I peptide chain release factors" evidence="6">
    <location>
        <begin position="306"/>
        <end position="402"/>
    </location>
</feature>
<organism evidence="8 9">
    <name type="scientific">Fistulifera solaris</name>
    <name type="common">Oleaginous diatom</name>
    <dbReference type="NCBI Taxonomy" id="1519565"/>
    <lineage>
        <taxon>Eukaryota</taxon>
        <taxon>Sar</taxon>
        <taxon>Stramenopiles</taxon>
        <taxon>Ochrophyta</taxon>
        <taxon>Bacillariophyta</taxon>
        <taxon>Bacillariophyceae</taxon>
        <taxon>Bacillariophycidae</taxon>
        <taxon>Naviculales</taxon>
        <taxon>Naviculaceae</taxon>
        <taxon>Fistulifera</taxon>
    </lineage>
</organism>
<feature type="region of interest" description="Disordered" evidence="5">
    <location>
        <begin position="377"/>
        <end position="423"/>
    </location>
</feature>
<comment type="subcellular location">
    <subcellularLocation>
        <location evidence="1">Mitochondrion</location>
    </subcellularLocation>
</comment>
<dbReference type="AlphaFoldDB" id="A0A1Z5KFE1"/>
<evidence type="ECO:0000256" key="2">
    <source>
        <dbReference type="ARBA" id="ARBA00010835"/>
    </source>
</evidence>
<dbReference type="Gene3D" id="3.30.160.20">
    <property type="match status" value="1"/>
</dbReference>
<dbReference type="GO" id="GO:0005739">
    <property type="term" value="C:mitochondrion"/>
    <property type="evidence" value="ECO:0007669"/>
    <property type="project" value="UniProtKB-SubCell"/>
</dbReference>
<evidence type="ECO:0000256" key="5">
    <source>
        <dbReference type="SAM" id="MobiDB-lite"/>
    </source>
</evidence>
<evidence type="ECO:0000256" key="3">
    <source>
        <dbReference type="ARBA" id="ARBA00022946"/>
    </source>
</evidence>
<evidence type="ECO:0000313" key="9">
    <source>
        <dbReference type="Proteomes" id="UP000198406"/>
    </source>
</evidence>
<dbReference type="PANTHER" id="PTHR46203:SF1">
    <property type="entry name" value="MITOCHONDRIAL TRANSLATION RELEASE FACTOR IN RESCUE"/>
    <property type="match status" value="1"/>
</dbReference>
<dbReference type="InParanoid" id="A0A1Z5KFE1"/>
<evidence type="ECO:0000259" key="6">
    <source>
        <dbReference type="Pfam" id="PF00472"/>
    </source>
</evidence>
<feature type="compositionally biased region" description="Basic residues" evidence="5">
    <location>
        <begin position="387"/>
        <end position="403"/>
    </location>
</feature>
<keyword evidence="4" id="KW-0496">Mitochondrion</keyword>
<dbReference type="InterPro" id="IPR040459">
    <property type="entry name" value="MJ1316"/>
</dbReference>
<keyword evidence="9" id="KW-1185">Reference proteome</keyword>
<name>A0A1Z5KFE1_FISSO</name>
<evidence type="ECO:0000259" key="7">
    <source>
        <dbReference type="Pfam" id="PF04457"/>
    </source>
</evidence>
<dbReference type="InterPro" id="IPR000352">
    <property type="entry name" value="Pep_chain_release_fac_I"/>
</dbReference>
<dbReference type="InterPro" id="IPR052405">
    <property type="entry name" value="Mito_Transl_Release_Factor"/>
</dbReference>
<dbReference type="EMBL" id="BDSP01000216">
    <property type="protein sequence ID" value="GAX24845.1"/>
    <property type="molecule type" value="Genomic_DNA"/>
</dbReference>
<dbReference type="OrthoDB" id="277888at2759"/>
<dbReference type="GO" id="GO:0003747">
    <property type="term" value="F:translation release factor activity"/>
    <property type="evidence" value="ECO:0007669"/>
    <property type="project" value="InterPro"/>
</dbReference>
<dbReference type="InterPro" id="IPR045853">
    <property type="entry name" value="Pep_chain_release_fac_I_sf"/>
</dbReference>
<sequence length="423" mass="48361">MANLYQEWSLEQDQMLWEYRNEPVSTIAARLGRGLRGVETRLAKLKDPSSNAYMRLFSDDRALSDENGKKPKFVPASEVLRRIRWDASLTSHDFSILYYDRVEDEVLEVPFDAPNTSIKGKATTMIDALPEHRIKGIKYKEQVVWDRDRRLDLVFSGPGIARVMESYDEWKQARDAEEEANHKRQAEVSCRLQSALGIERFTELKELSRDIQTTAQREDNMLLMMEVEKYVQTALTLFRQAREDPSTSPVPSLIAMNDYEALDQLSEIVALLPDTQLKPVILTEVWRAMKKVEGKPVENQPKELPEIDEADLVETFVRGSGPGGQKVNKTSNRVSLLHVPTGLRVECQDTRSLQQNRKIARKRLRLKLDEYLNGSQSRTSLAAQKAAAKKLKSKARSRSRQKLKREANNDPASETLEDGEPSF</sequence>
<accession>A0A1Z5KFE1</accession>
<evidence type="ECO:0000313" key="8">
    <source>
        <dbReference type="EMBL" id="GAX24845.1"/>
    </source>
</evidence>
<proteinExistence type="inferred from homology"/>